<dbReference type="InterPro" id="IPR002241">
    <property type="entry name" value="Glyco_hydro_27"/>
</dbReference>
<sequence length="550" mass="59542">MLSHHSITFYTLKGLAVSPGGADQTPPMGYNTYNAAWCTINQTFIRDTMQAFHDRGFLSAGYDIFGLDCGWQGMERQANGSITYDSSVFPDGIKPLSELAIDLGFQWGMYTDQGVYACDTGPKRPGSLYYEEQDAKQFAGWNVAHLKVDNCYVEANGGAPKDASDDFISRFSRISTAIHSVGIEGLLICQWGVPQIMPSGKLIGPAQWTPGLSSSFRISDDVTTSWKSVLRIMNQAININLRGLTGPGHWADMDLLEVGNGMTEAEQQSHFAIWAMFKSPLMVSTDVIRMSAGTEGILLNKGLIAVNQDEMGMPAVLVQRFSNDYDLFAGPLMHGDIAVLLLDHTDTTRELGLDFSALDIASADVENLWTGESKQGATSYSTTVQGHGSVPLRLSKVSRKTPASPHLEYYEAEHGTFSGRTAAVSCSGCSRGQRIGYIGGGLNNTLTISNIRTSQAEQDVLFDYVNCELAFLSPDIGHGNVRGASISVNGGAAQKVLFPLSGYDWDVDVAKGFKVRLGGFKTTETNSIVIDGLWSVSPFAPDIDRIGVLV</sequence>
<proteinExistence type="inferred from homology"/>
<dbReference type="Gene3D" id="2.60.40.1180">
    <property type="entry name" value="Golgi alpha-mannosidase II"/>
    <property type="match status" value="1"/>
</dbReference>
<dbReference type="GO" id="GO:0004557">
    <property type="term" value="F:alpha-galactosidase activity"/>
    <property type="evidence" value="ECO:0007669"/>
    <property type="project" value="UniProtKB-EC"/>
</dbReference>
<dbReference type="PANTHER" id="PTHR11452:SF75">
    <property type="entry name" value="ALPHA-GALACTOSIDASE MEL1"/>
    <property type="match status" value="1"/>
</dbReference>
<keyword evidence="7" id="KW-1015">Disulfide bond</keyword>
<comment type="caution">
    <text evidence="9">The sequence shown here is derived from an EMBL/GenBank/DDBJ whole genome shotgun (WGS) entry which is preliminary data.</text>
</comment>
<dbReference type="PANTHER" id="PTHR11452">
    <property type="entry name" value="ALPHA-GALACTOSIDASE/ALPHA-N-ACETYLGALACTOSAMINIDASE"/>
    <property type="match status" value="1"/>
</dbReference>
<comment type="similarity">
    <text evidence="2 7">Belongs to the glycosyl hydrolase 27 family.</text>
</comment>
<name>A0A9W7W2K6_9PEZI</name>
<gene>
    <name evidence="9" type="ORF">Tdes44962_MAKER02730</name>
</gene>
<accession>A0A9W7W2K6</accession>
<dbReference type="EMBL" id="RIBY02001856">
    <property type="protein sequence ID" value="KAH9827796.1"/>
    <property type="molecule type" value="Genomic_DNA"/>
</dbReference>
<evidence type="ECO:0000256" key="3">
    <source>
        <dbReference type="ARBA" id="ARBA00012755"/>
    </source>
</evidence>
<evidence type="ECO:0000256" key="1">
    <source>
        <dbReference type="ARBA" id="ARBA00001255"/>
    </source>
</evidence>
<dbReference type="Proteomes" id="UP001138500">
    <property type="component" value="Unassembled WGS sequence"/>
</dbReference>
<dbReference type="SUPFAM" id="SSF51445">
    <property type="entry name" value="(Trans)glycosidases"/>
    <property type="match status" value="1"/>
</dbReference>
<dbReference type="AlphaFoldDB" id="A0A9W7W2K6"/>
<dbReference type="CDD" id="cd04081">
    <property type="entry name" value="CBM35_galactosidase-like"/>
    <property type="match status" value="1"/>
</dbReference>
<protein>
    <recommendedName>
        <fullName evidence="3 7">Alpha-galactosidase</fullName>
        <ecNumber evidence="3 7">3.2.1.22</ecNumber>
    </recommendedName>
    <alternativeName>
        <fullName evidence="7">Melibiase</fullName>
    </alternativeName>
</protein>
<dbReference type="CDD" id="cd14792">
    <property type="entry name" value="GH27"/>
    <property type="match status" value="1"/>
</dbReference>
<dbReference type="Pfam" id="PF17801">
    <property type="entry name" value="Melibiase_C"/>
    <property type="match status" value="1"/>
</dbReference>
<evidence type="ECO:0000259" key="8">
    <source>
        <dbReference type="Pfam" id="PF17801"/>
    </source>
</evidence>
<dbReference type="InterPro" id="IPR013785">
    <property type="entry name" value="Aldolase_TIM"/>
</dbReference>
<dbReference type="InterPro" id="IPR013780">
    <property type="entry name" value="Glyco_hydro_b"/>
</dbReference>
<reference evidence="9 10" key="1">
    <citation type="journal article" date="2018" name="IMA Fungus">
        <title>IMA Genome-F 10: Nine draft genome sequences of Claviceps purpurea s.lat., including C. arundinis, C. humidiphila, and C. cf. spartinae, pseudomolecules for the pitch canker pathogen Fusarium circinatum, draft genome of Davidsoniella eucalypti, Grosmannia galeiformis, Quambalaria eucalypti, and Teratosphaeria destructans.</title>
        <authorList>
            <person name="Wingfield B.D."/>
            <person name="Liu M."/>
            <person name="Nguyen H.D."/>
            <person name="Lane F.A."/>
            <person name="Morgan S.W."/>
            <person name="De Vos L."/>
            <person name="Wilken P.M."/>
            <person name="Duong T.A."/>
            <person name="Aylward J."/>
            <person name="Coetzee M.P."/>
            <person name="Dadej K."/>
            <person name="De Beer Z.W."/>
            <person name="Findlay W."/>
            <person name="Havenga M."/>
            <person name="Kolarik M."/>
            <person name="Menzies J.G."/>
            <person name="Naidoo K."/>
            <person name="Pochopski O."/>
            <person name="Shoukouhi P."/>
            <person name="Santana Q.C."/>
            <person name="Seifert K.A."/>
            <person name="Soal N."/>
            <person name="Steenkamp E.T."/>
            <person name="Tatham C.T."/>
            <person name="van der Nest M.A."/>
            <person name="Wingfield M.J."/>
        </authorList>
    </citation>
    <scope>NUCLEOTIDE SEQUENCE [LARGE SCALE GENOMIC DNA]</scope>
    <source>
        <strain evidence="9">CMW44962</strain>
    </source>
</reference>
<dbReference type="OrthoDB" id="5795902at2759"/>
<keyword evidence="4" id="KW-0732">Signal</keyword>
<dbReference type="Pfam" id="PF16499">
    <property type="entry name" value="Melibiase_2"/>
    <property type="match status" value="1"/>
</dbReference>
<reference evidence="9 10" key="2">
    <citation type="journal article" date="2021" name="Curr. Genet.">
        <title>Genetic response to nitrogen starvation in the aggressive Eucalyptus foliar pathogen Teratosphaeria destructans.</title>
        <authorList>
            <person name="Havenga M."/>
            <person name="Wingfield B.D."/>
            <person name="Wingfield M.J."/>
            <person name="Dreyer L.L."/>
            <person name="Roets F."/>
            <person name="Aylward J."/>
        </authorList>
    </citation>
    <scope>NUCLEOTIDE SEQUENCE [LARGE SCALE GENOMIC DNA]</scope>
    <source>
        <strain evidence="9">CMW44962</strain>
    </source>
</reference>
<dbReference type="Gene3D" id="2.60.120.260">
    <property type="entry name" value="Galactose-binding domain-like"/>
    <property type="match status" value="1"/>
</dbReference>
<evidence type="ECO:0000256" key="4">
    <source>
        <dbReference type="ARBA" id="ARBA00022729"/>
    </source>
</evidence>
<dbReference type="EC" id="3.2.1.22" evidence="3 7"/>
<evidence type="ECO:0000313" key="10">
    <source>
        <dbReference type="Proteomes" id="UP001138500"/>
    </source>
</evidence>
<keyword evidence="6 7" id="KW-0326">Glycosidase</keyword>
<evidence type="ECO:0000256" key="7">
    <source>
        <dbReference type="RuleBase" id="RU361168"/>
    </source>
</evidence>
<keyword evidence="5 7" id="KW-0378">Hydrolase</keyword>
<evidence type="ECO:0000256" key="6">
    <source>
        <dbReference type="ARBA" id="ARBA00023295"/>
    </source>
</evidence>
<feature type="domain" description="Alpha galactosidase C-terminal" evidence="8">
    <location>
        <begin position="323"/>
        <end position="394"/>
    </location>
</feature>
<dbReference type="SUPFAM" id="SSF51011">
    <property type="entry name" value="Glycosyl hydrolase domain"/>
    <property type="match status" value="1"/>
</dbReference>
<evidence type="ECO:0000256" key="5">
    <source>
        <dbReference type="ARBA" id="ARBA00022801"/>
    </source>
</evidence>
<dbReference type="PRINTS" id="PR00740">
    <property type="entry name" value="GLHYDRLASE27"/>
</dbReference>
<dbReference type="Gene3D" id="3.20.20.70">
    <property type="entry name" value="Aldolase class I"/>
    <property type="match status" value="1"/>
</dbReference>
<evidence type="ECO:0000313" key="9">
    <source>
        <dbReference type="EMBL" id="KAH9827796.1"/>
    </source>
</evidence>
<dbReference type="InterPro" id="IPR017853">
    <property type="entry name" value="GH"/>
</dbReference>
<organism evidence="9 10">
    <name type="scientific">Teratosphaeria destructans</name>
    <dbReference type="NCBI Taxonomy" id="418781"/>
    <lineage>
        <taxon>Eukaryota</taxon>
        <taxon>Fungi</taxon>
        <taxon>Dikarya</taxon>
        <taxon>Ascomycota</taxon>
        <taxon>Pezizomycotina</taxon>
        <taxon>Dothideomycetes</taxon>
        <taxon>Dothideomycetidae</taxon>
        <taxon>Mycosphaerellales</taxon>
        <taxon>Teratosphaeriaceae</taxon>
        <taxon>Teratosphaeria</taxon>
    </lineage>
</organism>
<evidence type="ECO:0000256" key="2">
    <source>
        <dbReference type="ARBA" id="ARBA00009743"/>
    </source>
</evidence>
<keyword evidence="10" id="KW-1185">Reference proteome</keyword>
<dbReference type="GO" id="GO:0005975">
    <property type="term" value="P:carbohydrate metabolic process"/>
    <property type="evidence" value="ECO:0007669"/>
    <property type="project" value="InterPro"/>
</dbReference>
<dbReference type="InterPro" id="IPR041233">
    <property type="entry name" value="Melibiase_C"/>
</dbReference>
<comment type="catalytic activity">
    <reaction evidence="1 7">
        <text>Hydrolysis of terminal, non-reducing alpha-D-galactose residues in alpha-D-galactosides, including galactose oligosaccharides, galactomannans and galactolipids.</text>
        <dbReference type="EC" id="3.2.1.22"/>
    </reaction>
</comment>